<dbReference type="OrthoDB" id="6634at63742"/>
<evidence type="ECO:0000313" key="1">
    <source>
        <dbReference type="EMBL" id="ELY94668.1"/>
    </source>
</evidence>
<dbReference type="STRING" id="1227492.C482_17890"/>
<gene>
    <name evidence="1" type="ORF">C482_17890</name>
</gene>
<dbReference type="RefSeq" id="WP_006169093.1">
    <property type="nucleotide sequence ID" value="NZ_AOIN01000093.1"/>
</dbReference>
<sequence length="70" mass="7867">MGPAAMWCTEPKLLEHVAQEYDPETTEGEILLFTERLPCDAGCEKLIELFESEYPGVNVNVSYDPDMEGN</sequence>
<dbReference type="AlphaFoldDB" id="M0ABE2"/>
<keyword evidence="2" id="KW-1185">Reference proteome</keyword>
<protein>
    <submittedName>
        <fullName evidence="1">Uncharacterized protein</fullName>
    </submittedName>
</protein>
<dbReference type="PATRIC" id="fig|1227492.4.peg.3563"/>
<organism evidence="1 2">
    <name type="scientific">Natrialba chahannaoensis JCM 10990</name>
    <dbReference type="NCBI Taxonomy" id="1227492"/>
    <lineage>
        <taxon>Archaea</taxon>
        <taxon>Methanobacteriati</taxon>
        <taxon>Methanobacteriota</taxon>
        <taxon>Stenosarchaea group</taxon>
        <taxon>Halobacteria</taxon>
        <taxon>Halobacteriales</taxon>
        <taxon>Natrialbaceae</taxon>
        <taxon>Natrialba</taxon>
    </lineage>
</organism>
<dbReference type="Proteomes" id="UP000011693">
    <property type="component" value="Unassembled WGS sequence"/>
</dbReference>
<accession>M0ABE2</accession>
<name>M0ABE2_9EURY</name>
<proteinExistence type="predicted"/>
<dbReference type="EMBL" id="AOIN01000093">
    <property type="protein sequence ID" value="ELY94668.1"/>
    <property type="molecule type" value="Genomic_DNA"/>
</dbReference>
<reference evidence="1 2" key="1">
    <citation type="journal article" date="2014" name="PLoS Genet.">
        <title>Phylogenetically driven sequencing of extremely halophilic archaea reveals strategies for static and dynamic osmo-response.</title>
        <authorList>
            <person name="Becker E.A."/>
            <person name="Seitzer P.M."/>
            <person name="Tritt A."/>
            <person name="Larsen D."/>
            <person name="Krusor M."/>
            <person name="Yao A.I."/>
            <person name="Wu D."/>
            <person name="Madern D."/>
            <person name="Eisen J.A."/>
            <person name="Darling A.E."/>
            <person name="Facciotti M.T."/>
        </authorList>
    </citation>
    <scope>NUCLEOTIDE SEQUENCE [LARGE SCALE GENOMIC DNA]</scope>
    <source>
        <strain evidence="1 2">JCM 10990</strain>
    </source>
</reference>
<dbReference type="Pfam" id="PF14424">
    <property type="entry name" value="Toxin-deaminase"/>
    <property type="match status" value="1"/>
</dbReference>
<dbReference type="InterPro" id="IPR032721">
    <property type="entry name" value="Toxin-deaminase"/>
</dbReference>
<evidence type="ECO:0000313" key="2">
    <source>
        <dbReference type="Proteomes" id="UP000011693"/>
    </source>
</evidence>
<comment type="caution">
    <text evidence="1">The sequence shown here is derived from an EMBL/GenBank/DDBJ whole genome shotgun (WGS) entry which is preliminary data.</text>
</comment>